<evidence type="ECO:0000313" key="3">
    <source>
        <dbReference type="Proteomes" id="UP000547674"/>
    </source>
</evidence>
<dbReference type="InterPro" id="IPR019734">
    <property type="entry name" value="TPR_rpt"/>
</dbReference>
<feature type="repeat" description="TPR" evidence="1">
    <location>
        <begin position="70"/>
        <end position="103"/>
    </location>
</feature>
<dbReference type="GO" id="GO:0000030">
    <property type="term" value="F:mannosyltransferase activity"/>
    <property type="evidence" value="ECO:0007669"/>
    <property type="project" value="TreeGrafter"/>
</dbReference>
<dbReference type="Gene3D" id="3.40.50.150">
    <property type="entry name" value="Vaccinia Virus protein VP39"/>
    <property type="match status" value="1"/>
</dbReference>
<name>A0A7Y2E8U4_UNCEI</name>
<feature type="repeat" description="TPR" evidence="1">
    <location>
        <begin position="172"/>
        <end position="205"/>
    </location>
</feature>
<feature type="repeat" description="TPR" evidence="1">
    <location>
        <begin position="138"/>
        <end position="171"/>
    </location>
</feature>
<organism evidence="2 3">
    <name type="scientific">Eiseniibacteriota bacterium</name>
    <dbReference type="NCBI Taxonomy" id="2212470"/>
    <lineage>
        <taxon>Bacteria</taxon>
        <taxon>Candidatus Eiseniibacteriota</taxon>
    </lineage>
</organism>
<dbReference type="SUPFAM" id="SSF53335">
    <property type="entry name" value="S-adenosyl-L-methionine-dependent methyltransferases"/>
    <property type="match status" value="1"/>
</dbReference>
<dbReference type="PANTHER" id="PTHR44216">
    <property type="entry name" value="PROTEIN O-MANNOSYL-TRANSFERASE TMTC2"/>
    <property type="match status" value="1"/>
</dbReference>
<dbReference type="Gene3D" id="1.25.40.10">
    <property type="entry name" value="Tetratricopeptide repeat domain"/>
    <property type="match status" value="1"/>
</dbReference>
<sequence length="466" mass="52134">MEHLNFERGKSLQQAESWIEAEKAYRLVIEENPKSFRALNNLGTVLEQQGKLPDAIESYKLAIHAKPTEAIPHYNLGNAYHRDGQLEAAEASYRRCLEQNPDHVDAAFNLGRALYDQTRLEEALTAYQRAVALDPEYVGGHSSVGGVLIELGRLDEAEPAIRRALELDPNSSEEHFNLGRVLEGQGKMDDASWAYRKALDVNPENTTTKESLGRMLHSAGRQDEAVEFLNEWIKREPDNAIPKHMLASITGENVESRASDDYVRDTFDRFADQFDETLKRLEYRAPSLVMAVLVDDYKVQRNAFGSVLDAGCGTGLAGTLLRPMTRRMEGVDLSSKMLAKAQALNVYDELFEAELTAFVSERHDLYDCVVAADTLCYFGDLEDVVNATFQSMKPGGAFVFTLERMNIEDDGRGYVLNPHGRYSHSEDYARRVLEDAGFKVRAITVPTLRREAGLPVLGLLLAADKP</sequence>
<dbReference type="SUPFAM" id="SSF48452">
    <property type="entry name" value="TPR-like"/>
    <property type="match status" value="1"/>
</dbReference>
<dbReference type="SMART" id="SM00028">
    <property type="entry name" value="TPR"/>
    <property type="match status" value="7"/>
</dbReference>
<dbReference type="Pfam" id="PF13181">
    <property type="entry name" value="TPR_8"/>
    <property type="match status" value="1"/>
</dbReference>
<dbReference type="PROSITE" id="PS50293">
    <property type="entry name" value="TPR_REGION"/>
    <property type="match status" value="2"/>
</dbReference>
<reference evidence="2 3" key="1">
    <citation type="submission" date="2020-03" db="EMBL/GenBank/DDBJ databases">
        <title>Metabolic flexibility allows generalist bacteria to become dominant in a frequently disturbed ecosystem.</title>
        <authorList>
            <person name="Chen Y.-J."/>
            <person name="Leung P.M."/>
            <person name="Bay S.K."/>
            <person name="Hugenholtz P."/>
            <person name="Kessler A.J."/>
            <person name="Shelley G."/>
            <person name="Waite D.W."/>
            <person name="Cook P.L."/>
            <person name="Greening C."/>
        </authorList>
    </citation>
    <scope>NUCLEOTIDE SEQUENCE [LARGE SCALE GENOMIC DNA]</scope>
    <source>
        <strain evidence="2">SS_bin_28</strain>
    </source>
</reference>
<dbReference type="PROSITE" id="PS50005">
    <property type="entry name" value="TPR"/>
    <property type="match status" value="6"/>
</dbReference>
<evidence type="ECO:0000256" key="1">
    <source>
        <dbReference type="PROSITE-ProRule" id="PRU00339"/>
    </source>
</evidence>
<dbReference type="CDD" id="cd02440">
    <property type="entry name" value="AdoMet_MTases"/>
    <property type="match status" value="1"/>
</dbReference>
<dbReference type="InterPro" id="IPR011990">
    <property type="entry name" value="TPR-like_helical_dom_sf"/>
</dbReference>
<proteinExistence type="predicted"/>
<dbReference type="InterPro" id="IPR052384">
    <property type="entry name" value="TMTC_O-mannosyltransferase"/>
</dbReference>
<dbReference type="AlphaFoldDB" id="A0A7Y2E8U4"/>
<dbReference type="Pfam" id="PF13489">
    <property type="entry name" value="Methyltransf_23"/>
    <property type="match status" value="1"/>
</dbReference>
<dbReference type="Proteomes" id="UP000547674">
    <property type="component" value="Unassembled WGS sequence"/>
</dbReference>
<keyword evidence="1" id="KW-0802">TPR repeat</keyword>
<feature type="repeat" description="TPR" evidence="1">
    <location>
        <begin position="104"/>
        <end position="137"/>
    </location>
</feature>
<accession>A0A7Y2E8U4</accession>
<feature type="repeat" description="TPR" evidence="1">
    <location>
        <begin position="36"/>
        <end position="69"/>
    </location>
</feature>
<feature type="repeat" description="TPR" evidence="1">
    <location>
        <begin position="206"/>
        <end position="239"/>
    </location>
</feature>
<evidence type="ECO:0000313" key="2">
    <source>
        <dbReference type="EMBL" id="NNF07321.1"/>
    </source>
</evidence>
<dbReference type="InterPro" id="IPR029063">
    <property type="entry name" value="SAM-dependent_MTases_sf"/>
</dbReference>
<dbReference type="PANTHER" id="PTHR44216:SF3">
    <property type="entry name" value="PROTEIN O-MANNOSYL-TRANSFERASE TMTC2"/>
    <property type="match status" value="1"/>
</dbReference>
<gene>
    <name evidence="2" type="ORF">HKN21_11220</name>
</gene>
<protein>
    <submittedName>
        <fullName evidence="2">Tetratricopeptide repeat protein</fullName>
    </submittedName>
</protein>
<dbReference type="Pfam" id="PF13432">
    <property type="entry name" value="TPR_16"/>
    <property type="match status" value="3"/>
</dbReference>
<dbReference type="GO" id="GO:0035269">
    <property type="term" value="P:protein O-linked glycosylation via mannose"/>
    <property type="evidence" value="ECO:0007669"/>
    <property type="project" value="TreeGrafter"/>
</dbReference>
<comment type="caution">
    <text evidence="2">The sequence shown here is derived from an EMBL/GenBank/DDBJ whole genome shotgun (WGS) entry which is preliminary data.</text>
</comment>
<dbReference type="EMBL" id="JABDJR010000450">
    <property type="protein sequence ID" value="NNF07321.1"/>
    <property type="molecule type" value="Genomic_DNA"/>
</dbReference>